<protein>
    <submittedName>
        <fullName evidence="2">Alpha/beta hydrolase family protein</fullName>
    </submittedName>
</protein>
<feature type="chain" id="PRO_5006911576" evidence="1">
    <location>
        <begin position="25"/>
        <end position="381"/>
    </location>
</feature>
<name>A0A0W0S3N5_9GAMM</name>
<evidence type="ECO:0000256" key="1">
    <source>
        <dbReference type="SAM" id="SignalP"/>
    </source>
</evidence>
<dbReference type="OrthoDB" id="9157427at2"/>
<keyword evidence="3" id="KW-1185">Reference proteome</keyword>
<dbReference type="AlphaFoldDB" id="A0A0W0S3N5"/>
<dbReference type="Proteomes" id="UP000054742">
    <property type="component" value="Unassembled WGS sequence"/>
</dbReference>
<dbReference type="EMBL" id="LNXV01000033">
    <property type="protein sequence ID" value="KTC78183.1"/>
    <property type="molecule type" value="Genomic_DNA"/>
</dbReference>
<keyword evidence="2" id="KW-0378">Hydrolase</keyword>
<reference evidence="2 3" key="1">
    <citation type="submission" date="2015-11" db="EMBL/GenBank/DDBJ databases">
        <title>Genomic analysis of 38 Legionella species identifies large and diverse effector repertoires.</title>
        <authorList>
            <person name="Burstein D."/>
            <person name="Amaro F."/>
            <person name="Zusman T."/>
            <person name="Lifshitz Z."/>
            <person name="Cohen O."/>
            <person name="Gilbert J.A."/>
            <person name="Pupko T."/>
            <person name="Shuman H.A."/>
            <person name="Segal G."/>
        </authorList>
    </citation>
    <scope>NUCLEOTIDE SEQUENCE [LARGE SCALE GENOMIC DNA]</scope>
    <source>
        <strain evidence="2 3">ATCC 43878</strain>
    </source>
</reference>
<sequence>MIRTQFIKLFFLLAFLFSNSFAAAALYPGEYLDNIQDKEVLVQFIQGEPDKPLVIFVPGDSHLARIAYGYPGGKPQDFLSYWLNKRGYSFAGVSYPLANPVYNKVYPQFNLQDWGQQIVQVALKLIKQNKKLPRRIIVLGWSMGGSIEGTVAQAAKQHDLEIEAFIGLAAVPPLPYIMQSGPFNADAIRSDHLAERNALYPWFIDQLLEQNRYNEHEIIPEKIYLSEFIGSIPTALTASGYHYKEKRFVRDIPRTVKEGNVFNFADTPWIALIVDDSPIDAKISLVDPATWNFLRLEMINHHYLTNSHLSMMTPIAWKRLTFLLNSLAQELTLTVHGNHFFFVGEKGAKETAESIDFLLARLTKVKKKLALVLNKKEGLMN</sequence>
<dbReference type="GO" id="GO:0016787">
    <property type="term" value="F:hydrolase activity"/>
    <property type="evidence" value="ECO:0007669"/>
    <property type="project" value="UniProtKB-KW"/>
</dbReference>
<dbReference type="RefSeq" id="WP_058442455.1">
    <property type="nucleotide sequence ID" value="NZ_CAAAHU010000013.1"/>
</dbReference>
<evidence type="ECO:0000313" key="3">
    <source>
        <dbReference type="Proteomes" id="UP000054742"/>
    </source>
</evidence>
<evidence type="ECO:0000313" key="2">
    <source>
        <dbReference type="EMBL" id="KTC78183.1"/>
    </source>
</evidence>
<dbReference type="PATRIC" id="fig|29422.6.peg.2637"/>
<organism evidence="2 3">
    <name type="scientific">Legionella brunensis</name>
    <dbReference type="NCBI Taxonomy" id="29422"/>
    <lineage>
        <taxon>Bacteria</taxon>
        <taxon>Pseudomonadati</taxon>
        <taxon>Pseudomonadota</taxon>
        <taxon>Gammaproteobacteria</taxon>
        <taxon>Legionellales</taxon>
        <taxon>Legionellaceae</taxon>
        <taxon>Legionella</taxon>
    </lineage>
</organism>
<dbReference type="SUPFAM" id="SSF53474">
    <property type="entry name" value="alpha/beta-Hydrolases"/>
    <property type="match status" value="1"/>
</dbReference>
<dbReference type="Gene3D" id="3.40.50.1820">
    <property type="entry name" value="alpha/beta hydrolase"/>
    <property type="match status" value="1"/>
</dbReference>
<gene>
    <name evidence="2" type="ORF">Lbru_2475</name>
</gene>
<comment type="caution">
    <text evidence="2">The sequence shown here is derived from an EMBL/GenBank/DDBJ whole genome shotgun (WGS) entry which is preliminary data.</text>
</comment>
<keyword evidence="1" id="KW-0732">Signal</keyword>
<proteinExistence type="predicted"/>
<dbReference type="InterPro" id="IPR029058">
    <property type="entry name" value="AB_hydrolase_fold"/>
</dbReference>
<feature type="signal peptide" evidence="1">
    <location>
        <begin position="1"/>
        <end position="24"/>
    </location>
</feature>
<dbReference type="STRING" id="29422.Lbru_2475"/>
<accession>A0A0W0S3N5</accession>